<dbReference type="InterPro" id="IPR038157">
    <property type="entry name" value="FeoA_core_dom"/>
</dbReference>
<dbReference type="AlphaFoldDB" id="A0A126QZZ8"/>
<feature type="domain" description="Ferrous iron transporter FeoA-like" evidence="2">
    <location>
        <begin position="135"/>
        <end position="205"/>
    </location>
</feature>
<accession>A0A126QZZ8</accession>
<reference evidence="4" key="2">
    <citation type="submission" date="2016-02" db="EMBL/GenBank/DDBJ databases">
        <title>The draft genome sequence of the rumen methanogen Methanobrevibacter olleyae YLM1.</title>
        <authorList>
            <consortium name="New Zealand Agricultural Greenhouse Gas Research Centre/Pastoral Greenhouse Gas Research Consortium"/>
            <person name="Kelly W.J."/>
            <person name="Li D."/>
            <person name="Lambie S.C."/>
            <person name="Attwood G.T."/>
            <person name="Altermann E."/>
            <person name="Leahy S.C."/>
        </authorList>
    </citation>
    <scope>NUCLEOTIDE SEQUENCE [LARGE SCALE GENOMIC DNA]</scope>
    <source>
        <strain evidence="4">YLM1</strain>
    </source>
</reference>
<dbReference type="InterPro" id="IPR036421">
    <property type="entry name" value="Fe_dep_repressor_sf"/>
</dbReference>
<dbReference type="InterPro" id="IPR008988">
    <property type="entry name" value="Transcriptional_repressor_C"/>
</dbReference>
<evidence type="ECO:0000313" key="4">
    <source>
        <dbReference type="Proteomes" id="UP000066376"/>
    </source>
</evidence>
<dbReference type="PATRIC" id="fig|294671.3.peg.856"/>
<dbReference type="GO" id="GO:0046914">
    <property type="term" value="F:transition metal ion binding"/>
    <property type="evidence" value="ECO:0007669"/>
    <property type="project" value="InterPro"/>
</dbReference>
<dbReference type="Pfam" id="PF02742">
    <property type="entry name" value="Fe_dep_repr_C"/>
    <property type="match status" value="1"/>
</dbReference>
<evidence type="ECO:0000313" key="3">
    <source>
        <dbReference type="EMBL" id="AMK15376.1"/>
    </source>
</evidence>
<dbReference type="InterPro" id="IPR036388">
    <property type="entry name" value="WH-like_DNA-bd_sf"/>
</dbReference>
<dbReference type="PANTHER" id="PTHR33238">
    <property type="entry name" value="IRON (METAL) DEPENDENT REPRESSOR, DTXR FAMILY"/>
    <property type="match status" value="1"/>
</dbReference>
<gene>
    <name evidence="3" type="ORF">YLM1_0819</name>
</gene>
<dbReference type="SUPFAM" id="SSF50037">
    <property type="entry name" value="C-terminal domain of transcriptional repressors"/>
    <property type="match status" value="1"/>
</dbReference>
<dbReference type="GO" id="GO:0046983">
    <property type="term" value="F:protein dimerization activity"/>
    <property type="evidence" value="ECO:0007669"/>
    <property type="project" value="InterPro"/>
</dbReference>
<dbReference type="RefSeq" id="WP_067146578.1">
    <property type="nucleotide sequence ID" value="NZ_CP014265.1"/>
</dbReference>
<organism evidence="3 4">
    <name type="scientific">Methanobrevibacter olleyae</name>
    <dbReference type="NCBI Taxonomy" id="294671"/>
    <lineage>
        <taxon>Archaea</taxon>
        <taxon>Methanobacteriati</taxon>
        <taxon>Methanobacteriota</taxon>
        <taxon>Methanomada group</taxon>
        <taxon>Methanobacteria</taxon>
        <taxon>Methanobacteriales</taxon>
        <taxon>Methanobacteriaceae</taxon>
        <taxon>Methanobrevibacter</taxon>
    </lineage>
</organism>
<dbReference type="InterPro" id="IPR001367">
    <property type="entry name" value="Fe_dep_repressor"/>
</dbReference>
<dbReference type="SMART" id="SM00899">
    <property type="entry name" value="FeoA"/>
    <property type="match status" value="1"/>
</dbReference>
<dbReference type="GO" id="GO:0003700">
    <property type="term" value="F:DNA-binding transcription factor activity"/>
    <property type="evidence" value="ECO:0007669"/>
    <property type="project" value="InterPro"/>
</dbReference>
<sequence>MDKKDIEDYLRQIWVREYEKEEKLLVNDFNSEDIGILSKKEYIDINDDLISLTETGEALGRSLVRKHRIAEKVVADLFLADMNEMEELADQIEHVMSEEVEDNICRILGNPENCPHNKPIPEGNRSKDLDSEHSIPLINCHSGNSGEVSHIKTEDARKLRKIMNLGLIPGSKICLIQKFPNYVFKLGNTQLAVDKELASEIFIKVNE</sequence>
<evidence type="ECO:0000259" key="2">
    <source>
        <dbReference type="SMART" id="SM00899"/>
    </source>
</evidence>
<dbReference type="InterPro" id="IPR022689">
    <property type="entry name" value="Iron_dep_repressor"/>
</dbReference>
<name>A0A126QZZ8_METOL</name>
<dbReference type="Gene3D" id="1.10.10.10">
    <property type="entry name" value="Winged helix-like DNA-binding domain superfamily/Winged helix DNA-binding domain"/>
    <property type="match status" value="1"/>
</dbReference>
<dbReference type="Proteomes" id="UP000066376">
    <property type="component" value="Chromosome"/>
</dbReference>
<keyword evidence="1" id="KW-0408">Iron</keyword>
<keyword evidence="4" id="KW-1185">Reference proteome</keyword>
<dbReference type="InterPro" id="IPR050536">
    <property type="entry name" value="DtxR_MntR_Metal-Reg"/>
</dbReference>
<dbReference type="SUPFAM" id="SSF47979">
    <property type="entry name" value="Iron-dependent repressor protein, dimerization domain"/>
    <property type="match status" value="1"/>
</dbReference>
<evidence type="ECO:0000256" key="1">
    <source>
        <dbReference type="ARBA" id="ARBA00023004"/>
    </source>
</evidence>
<proteinExistence type="predicted"/>
<reference evidence="3 4" key="1">
    <citation type="journal article" date="2016" name="Genome Announc.">
        <title>Draft Genome Sequence of the Rumen Methanogen Methanobrevibacter olleyae YLM1.</title>
        <authorList>
            <person name="Kelly W.J."/>
            <person name="Li D."/>
            <person name="Lambie S.C."/>
            <person name="Cox F."/>
            <person name="Attwood G.T."/>
            <person name="Altermann E."/>
            <person name="Leahy S.C."/>
        </authorList>
    </citation>
    <scope>NUCLEOTIDE SEQUENCE [LARGE SCALE GENOMIC DNA]</scope>
    <source>
        <strain evidence="3 4">YLM1</strain>
    </source>
</reference>
<dbReference type="InterPro" id="IPR007167">
    <property type="entry name" value="Fe-transptr_FeoA-like"/>
</dbReference>
<dbReference type="Gene3D" id="2.30.30.90">
    <property type="match status" value="1"/>
</dbReference>
<dbReference type="SMART" id="SM00529">
    <property type="entry name" value="HTH_DTXR"/>
    <property type="match status" value="1"/>
</dbReference>
<dbReference type="STRING" id="294671.YLM1_0819"/>
<dbReference type="GeneID" id="28489116"/>
<dbReference type="PANTHER" id="PTHR33238:SF7">
    <property type="entry name" value="IRON-DEPENDENT TRANSCRIPTIONAL REGULATOR"/>
    <property type="match status" value="1"/>
</dbReference>
<dbReference type="KEGG" id="mol:YLM1_0819"/>
<dbReference type="Pfam" id="PF04023">
    <property type="entry name" value="FeoA"/>
    <property type="match status" value="1"/>
</dbReference>
<dbReference type="EMBL" id="CP014265">
    <property type="protein sequence ID" value="AMK15376.1"/>
    <property type="molecule type" value="Genomic_DNA"/>
</dbReference>
<protein>
    <submittedName>
        <fullName evidence="3">Iron-dependent repressor</fullName>
    </submittedName>
</protein>